<protein>
    <submittedName>
        <fullName evidence="2">Metal-sensing transcriptional repressor</fullName>
    </submittedName>
</protein>
<dbReference type="Pfam" id="PF02583">
    <property type="entry name" value="Trns_repr_metal"/>
    <property type="match status" value="1"/>
</dbReference>
<dbReference type="PANTHER" id="PTHR33677">
    <property type="entry name" value="TRANSCRIPTIONAL REPRESSOR FRMR-RELATED"/>
    <property type="match status" value="1"/>
</dbReference>
<reference evidence="2 3" key="1">
    <citation type="submission" date="2020-04" db="EMBL/GenBank/DDBJ databases">
        <authorList>
            <person name="Hitch T.C.A."/>
            <person name="Wylensek D."/>
            <person name="Clavel T."/>
        </authorList>
    </citation>
    <scope>NUCLEOTIDE SEQUENCE [LARGE SCALE GENOMIC DNA]</scope>
    <source>
        <strain evidence="2 3">PG-130-P53-12</strain>
    </source>
</reference>
<proteinExistence type="predicted"/>
<organism evidence="2 3">
    <name type="scientific">Selenomonas bovis</name>
    <dbReference type="NCBI Taxonomy" id="416586"/>
    <lineage>
        <taxon>Bacteria</taxon>
        <taxon>Bacillati</taxon>
        <taxon>Bacillota</taxon>
        <taxon>Negativicutes</taxon>
        <taxon>Selenomonadales</taxon>
        <taxon>Selenomonadaceae</taxon>
        <taxon>Selenomonas</taxon>
    </lineage>
</organism>
<feature type="compositionally biased region" description="Basic residues" evidence="1">
    <location>
        <begin position="18"/>
        <end position="31"/>
    </location>
</feature>
<dbReference type="GO" id="GO:0003677">
    <property type="term" value="F:DNA binding"/>
    <property type="evidence" value="ECO:0007669"/>
    <property type="project" value="InterPro"/>
</dbReference>
<dbReference type="RefSeq" id="WP_170077412.1">
    <property type="nucleotide sequence ID" value="NZ_JABAFA010000013.1"/>
</dbReference>
<dbReference type="InterPro" id="IPR038390">
    <property type="entry name" value="Metal_Tscrpt_repr_sf"/>
</dbReference>
<evidence type="ECO:0000256" key="1">
    <source>
        <dbReference type="SAM" id="MobiDB-lite"/>
    </source>
</evidence>
<name>A0A848BCA1_9FIRM</name>
<dbReference type="EMBL" id="JABAFA010000013">
    <property type="protein sequence ID" value="NMD98877.1"/>
    <property type="molecule type" value="Genomic_DNA"/>
</dbReference>
<dbReference type="Gene3D" id="1.20.58.1000">
    <property type="entry name" value="Metal-sensitive repressor, helix protomer"/>
    <property type="match status" value="1"/>
</dbReference>
<gene>
    <name evidence="2" type="ORF">HF878_05180</name>
</gene>
<dbReference type="PANTHER" id="PTHR33677:SF3">
    <property type="entry name" value="COPPER-SENSING TRANSCRIPTIONAL REPRESSOR RICR"/>
    <property type="match status" value="1"/>
</dbReference>
<comment type="caution">
    <text evidence="2">The sequence shown here is derived from an EMBL/GenBank/DDBJ whole genome shotgun (WGS) entry which is preliminary data.</text>
</comment>
<dbReference type="AlphaFoldDB" id="A0A848BCA1"/>
<evidence type="ECO:0000313" key="2">
    <source>
        <dbReference type="EMBL" id="NMD98877.1"/>
    </source>
</evidence>
<dbReference type="InterPro" id="IPR003735">
    <property type="entry name" value="Metal_Tscrpt_repr"/>
</dbReference>
<keyword evidence="3" id="KW-1185">Reference proteome</keyword>
<dbReference type="GO" id="GO:0046872">
    <property type="term" value="F:metal ion binding"/>
    <property type="evidence" value="ECO:0007669"/>
    <property type="project" value="InterPro"/>
</dbReference>
<sequence>MEAKDKGTEAAQGDAHRHTQGHPHGHVHSHTQTKAVLNRMARLIGHLESIRKMVEDGRDCSDVLVQLAAVDSAIKGVGRLILKDHISHCIVHAVEDHDEEAIAHLNKAIDQFLK</sequence>
<dbReference type="CDD" id="cd10158">
    <property type="entry name" value="CsoR-like_DUF156_1"/>
    <property type="match status" value="1"/>
</dbReference>
<accession>A0A848BCA1</accession>
<feature type="region of interest" description="Disordered" evidence="1">
    <location>
        <begin position="1"/>
        <end position="32"/>
    </location>
</feature>
<dbReference type="GO" id="GO:0045892">
    <property type="term" value="P:negative regulation of DNA-templated transcription"/>
    <property type="evidence" value="ECO:0007669"/>
    <property type="project" value="UniProtKB-ARBA"/>
</dbReference>
<dbReference type="Proteomes" id="UP000543804">
    <property type="component" value="Unassembled WGS sequence"/>
</dbReference>
<evidence type="ECO:0000313" key="3">
    <source>
        <dbReference type="Proteomes" id="UP000543804"/>
    </source>
</evidence>